<name>A0ABX7G7Z9_9GAMM</name>
<keyword evidence="3 4" id="KW-0862">Zinc</keyword>
<reference evidence="5 6" key="1">
    <citation type="journal article" date="2012" name="Antonie Van Leeuwenhoek">
        <title>Shewanella litorisediminis sp. nov., a gammaproteobacterium isolated from a tidal flat sediment.</title>
        <authorList>
            <person name="Lee M.H."/>
            <person name="Yoon J.H."/>
        </authorList>
    </citation>
    <scope>NUCLEOTIDE SEQUENCE [LARGE SCALE GENOMIC DNA]</scope>
    <source>
        <strain evidence="5 6">SMK1-12</strain>
    </source>
</reference>
<evidence type="ECO:0000256" key="2">
    <source>
        <dbReference type="ARBA" id="ARBA00022723"/>
    </source>
</evidence>
<gene>
    <name evidence="4" type="primary">hypA</name>
    <name evidence="5" type="ORF">JQC75_08330</name>
</gene>
<protein>
    <recommendedName>
        <fullName evidence="4">Hydrogenase maturation factor HypA</fullName>
    </recommendedName>
</protein>
<evidence type="ECO:0000313" key="5">
    <source>
        <dbReference type="EMBL" id="QRH03373.1"/>
    </source>
</evidence>
<feature type="binding site" evidence="4">
    <location>
        <position position="2"/>
    </location>
    <ligand>
        <name>Ni(2+)</name>
        <dbReference type="ChEBI" id="CHEBI:49786"/>
    </ligand>
</feature>
<dbReference type="Proteomes" id="UP000596252">
    <property type="component" value="Chromosome"/>
</dbReference>
<dbReference type="RefSeq" id="WP_203326927.1">
    <property type="nucleotide sequence ID" value="NZ_CP069213.1"/>
</dbReference>
<dbReference type="EMBL" id="CP069213">
    <property type="protein sequence ID" value="QRH03373.1"/>
    <property type="molecule type" value="Genomic_DNA"/>
</dbReference>
<dbReference type="InterPro" id="IPR000688">
    <property type="entry name" value="HypA/HybF"/>
</dbReference>
<proteinExistence type="inferred from homology"/>
<dbReference type="PANTHER" id="PTHR34535:SF3">
    <property type="entry name" value="HYDROGENASE MATURATION FACTOR HYPA"/>
    <property type="match status" value="1"/>
</dbReference>
<dbReference type="Pfam" id="PF01155">
    <property type="entry name" value="HypA"/>
    <property type="match status" value="1"/>
</dbReference>
<keyword evidence="1 4" id="KW-0533">Nickel</keyword>
<comment type="similarity">
    <text evidence="4">Belongs to the HypA/HybF family.</text>
</comment>
<feature type="binding site" evidence="4">
    <location>
        <position position="89"/>
    </location>
    <ligand>
        <name>Zn(2+)</name>
        <dbReference type="ChEBI" id="CHEBI:29105"/>
    </ligand>
</feature>
<comment type="function">
    <text evidence="4">Involved in the maturation of [NiFe] hydrogenases. Required for nickel insertion into the metal center of the hydrogenase.</text>
</comment>
<keyword evidence="6" id="KW-1185">Reference proteome</keyword>
<dbReference type="HAMAP" id="MF_00213">
    <property type="entry name" value="HypA_HybF"/>
    <property type="match status" value="1"/>
</dbReference>
<dbReference type="PANTHER" id="PTHR34535">
    <property type="entry name" value="HYDROGENASE MATURATION FACTOR HYPA"/>
    <property type="match status" value="1"/>
</dbReference>
<dbReference type="Gene3D" id="3.30.2320.80">
    <property type="match status" value="1"/>
</dbReference>
<dbReference type="PIRSF" id="PIRSF004761">
    <property type="entry name" value="Hydrgn_mat_HypA"/>
    <property type="match status" value="1"/>
</dbReference>
<evidence type="ECO:0000313" key="6">
    <source>
        <dbReference type="Proteomes" id="UP000596252"/>
    </source>
</evidence>
<keyword evidence="2 4" id="KW-0479">Metal-binding</keyword>
<accession>A0ABX7G7Z9</accession>
<evidence type="ECO:0000256" key="1">
    <source>
        <dbReference type="ARBA" id="ARBA00022596"/>
    </source>
</evidence>
<feature type="binding site" evidence="4">
    <location>
        <position position="76"/>
    </location>
    <ligand>
        <name>Zn(2+)</name>
        <dbReference type="ChEBI" id="CHEBI:29105"/>
    </ligand>
</feature>
<sequence length="126" mass="13395">MHEFSIVQALLDSCEQHARSVGASGISRVCIRIGALSGVEPALLATAFDTFKLEGRCADASLEMEIEPLRLECNECGYQGEADGHRVLCPKCQSPFTRVTGGEDMLLLQLELTGTDKGAAAHGADS</sequence>
<feature type="binding site" evidence="4">
    <location>
        <position position="92"/>
    </location>
    <ligand>
        <name>Zn(2+)</name>
        <dbReference type="ChEBI" id="CHEBI:29105"/>
    </ligand>
</feature>
<organism evidence="5 6">
    <name type="scientific">Shewanella litorisediminis</name>
    <dbReference type="NCBI Taxonomy" id="1173586"/>
    <lineage>
        <taxon>Bacteria</taxon>
        <taxon>Pseudomonadati</taxon>
        <taxon>Pseudomonadota</taxon>
        <taxon>Gammaproteobacteria</taxon>
        <taxon>Alteromonadales</taxon>
        <taxon>Shewanellaceae</taxon>
        <taxon>Shewanella</taxon>
    </lineage>
</organism>
<feature type="binding site" evidence="4">
    <location>
        <position position="73"/>
    </location>
    <ligand>
        <name>Zn(2+)</name>
        <dbReference type="ChEBI" id="CHEBI:29105"/>
    </ligand>
</feature>
<evidence type="ECO:0000256" key="3">
    <source>
        <dbReference type="ARBA" id="ARBA00022833"/>
    </source>
</evidence>
<evidence type="ECO:0000256" key="4">
    <source>
        <dbReference type="HAMAP-Rule" id="MF_00213"/>
    </source>
</evidence>